<dbReference type="RefSeq" id="WP_146388256.1">
    <property type="nucleotide sequence ID" value="NZ_VOHK01000005.1"/>
</dbReference>
<dbReference type="InterPro" id="IPR003812">
    <property type="entry name" value="Fido"/>
</dbReference>
<keyword evidence="5" id="KW-1185">Reference proteome</keyword>
<evidence type="ECO:0000256" key="1">
    <source>
        <dbReference type="PIRSR" id="PIRSR640198-1"/>
    </source>
</evidence>
<dbReference type="Gene3D" id="1.10.3290.10">
    <property type="entry name" value="Fido-like domain"/>
    <property type="match status" value="1"/>
</dbReference>
<comment type="caution">
    <text evidence="4">The sequence shown here is derived from an EMBL/GenBank/DDBJ whole genome shotgun (WGS) entry which is preliminary data.</text>
</comment>
<feature type="domain" description="Fido" evidence="3">
    <location>
        <begin position="181"/>
        <end position="333"/>
    </location>
</feature>
<dbReference type="Pfam" id="PF02661">
    <property type="entry name" value="Fic"/>
    <property type="match status" value="1"/>
</dbReference>
<dbReference type="EMBL" id="VOHK01000005">
    <property type="protein sequence ID" value="TWT19141.1"/>
    <property type="molecule type" value="Genomic_DNA"/>
</dbReference>
<dbReference type="PROSITE" id="PS51459">
    <property type="entry name" value="FIDO"/>
    <property type="match status" value="1"/>
</dbReference>
<dbReference type="GO" id="GO:0005524">
    <property type="term" value="F:ATP binding"/>
    <property type="evidence" value="ECO:0007669"/>
    <property type="project" value="UniProtKB-KW"/>
</dbReference>
<dbReference type="Proteomes" id="UP000319980">
    <property type="component" value="Unassembled WGS sequence"/>
</dbReference>
<dbReference type="OrthoDB" id="9807853at2"/>
<name>A0A5C5TY63_9GAMM</name>
<sequence length="444" mass="50193">MKLPVTPPALPTLLQQAGDRLGTIFDLGLGPEVRGVYEHWDHLRHLAPPEGHSHEEWWLGLKLARQALRRPLPLHDKQGKPFGIVLGDSLQRRLFLVARDAAGALRGTDALPASTMRDRYLMRSLIEEAVTSSQLEGASTTTPVAKQMLLTRRAPRDYGERMIVNNYRTMEELKRWVGKPLTPRTVLEIHRMLTDGTLDDPASTGRFRRVDEDIVVQDETGRILHVPPAAGELPSRLQALCDFANEGDDAETFLHPVVRAILIHFMIGYDHPFVDGNGRTARALFYWSMLNAGFWMTEYISISSILRRAPGQYTRAYLQTETDDSDATYFVSHQLDVLIKSIESLHLYITRKQQARHDAETLLKPGSKLARQLNHRQRALLLNALKHPDKAFTIAVHRRTHDIAYDTARADLQGLAAASLMKQSRQGKEFLFHAVPGLDGKLRR</sequence>
<organism evidence="4 5">
    <name type="scientific">Luteimonas marina</name>
    <dbReference type="NCBI Taxonomy" id="488485"/>
    <lineage>
        <taxon>Bacteria</taxon>
        <taxon>Pseudomonadati</taxon>
        <taxon>Pseudomonadota</taxon>
        <taxon>Gammaproteobacteria</taxon>
        <taxon>Lysobacterales</taxon>
        <taxon>Lysobacteraceae</taxon>
        <taxon>Luteimonas</taxon>
    </lineage>
</organism>
<evidence type="ECO:0000259" key="3">
    <source>
        <dbReference type="PROSITE" id="PS51459"/>
    </source>
</evidence>
<accession>A0A5C5TY63</accession>
<dbReference type="AlphaFoldDB" id="A0A5C5TY63"/>
<evidence type="ECO:0000313" key="4">
    <source>
        <dbReference type="EMBL" id="TWT19141.1"/>
    </source>
</evidence>
<dbReference type="InterPro" id="IPR040198">
    <property type="entry name" value="Fido_containing"/>
</dbReference>
<dbReference type="InterPro" id="IPR036597">
    <property type="entry name" value="Fido-like_dom_sf"/>
</dbReference>
<evidence type="ECO:0000313" key="5">
    <source>
        <dbReference type="Proteomes" id="UP000319980"/>
    </source>
</evidence>
<dbReference type="PANTHER" id="PTHR13504">
    <property type="entry name" value="FIDO DOMAIN-CONTAINING PROTEIN DDB_G0283145"/>
    <property type="match status" value="1"/>
</dbReference>
<feature type="binding site" evidence="2">
    <location>
        <begin position="275"/>
        <end position="282"/>
    </location>
    <ligand>
        <name>ATP</name>
        <dbReference type="ChEBI" id="CHEBI:30616"/>
    </ligand>
</feature>
<dbReference type="PANTHER" id="PTHR13504:SF38">
    <property type="entry name" value="FIDO DOMAIN-CONTAINING PROTEIN"/>
    <property type="match status" value="1"/>
</dbReference>
<dbReference type="SUPFAM" id="SSF140931">
    <property type="entry name" value="Fic-like"/>
    <property type="match status" value="1"/>
</dbReference>
<gene>
    <name evidence="4" type="ORF">FQY83_12295</name>
</gene>
<feature type="binding site" evidence="2">
    <location>
        <begin position="216"/>
        <end position="225"/>
    </location>
    <ligand>
        <name>ATP</name>
        <dbReference type="ChEBI" id="CHEBI:30616"/>
    </ligand>
</feature>
<keyword evidence="2" id="KW-0547">Nucleotide-binding</keyword>
<reference evidence="4 5" key="1">
    <citation type="journal article" date="2008" name="Int. J. Syst. Evol. Microbiol.">
        <title>Luteimonas marina sp. nov., isolated from seawater.</title>
        <authorList>
            <person name="Baik K.S."/>
            <person name="Park S.C."/>
            <person name="Kim M.S."/>
            <person name="Kim E.M."/>
            <person name="Park C."/>
            <person name="Chun J."/>
            <person name="Seong C.N."/>
        </authorList>
    </citation>
    <scope>NUCLEOTIDE SEQUENCE [LARGE SCALE GENOMIC DNA]</scope>
    <source>
        <strain evidence="4 5">FR1330</strain>
    </source>
</reference>
<feature type="active site" evidence="1">
    <location>
        <position position="271"/>
    </location>
</feature>
<proteinExistence type="predicted"/>
<protein>
    <submittedName>
        <fullName evidence="4">Fic family protein</fullName>
    </submittedName>
</protein>
<keyword evidence="2" id="KW-0067">ATP-binding</keyword>
<evidence type="ECO:0000256" key="2">
    <source>
        <dbReference type="PIRSR" id="PIRSR640198-2"/>
    </source>
</evidence>